<sequence>MVCGSKLSRDKDRIERGFRTLFVLSLWPVCLTAGAERRRFHSDRPYKAFKEDSASAGLLRATFLFRAYIDKAEERPS</sequence>
<protein>
    <submittedName>
        <fullName evidence="1">Uncharacterized protein</fullName>
    </submittedName>
</protein>
<evidence type="ECO:0000313" key="1">
    <source>
        <dbReference type="EMBL" id="KAI0039266.1"/>
    </source>
</evidence>
<comment type="caution">
    <text evidence="1">The sequence shown here is derived from an EMBL/GenBank/DDBJ whole genome shotgun (WGS) entry which is preliminary data.</text>
</comment>
<proteinExistence type="predicted"/>
<dbReference type="EMBL" id="MU276329">
    <property type="protein sequence ID" value="KAI0039266.1"/>
    <property type="molecule type" value="Genomic_DNA"/>
</dbReference>
<evidence type="ECO:0000313" key="2">
    <source>
        <dbReference type="Proteomes" id="UP000814033"/>
    </source>
</evidence>
<gene>
    <name evidence="1" type="ORF">FA95DRAFT_1567252</name>
</gene>
<reference evidence="1" key="1">
    <citation type="submission" date="2021-02" db="EMBL/GenBank/DDBJ databases">
        <authorList>
            <consortium name="DOE Joint Genome Institute"/>
            <person name="Ahrendt S."/>
            <person name="Looney B.P."/>
            <person name="Miyauchi S."/>
            <person name="Morin E."/>
            <person name="Drula E."/>
            <person name="Courty P.E."/>
            <person name="Chicoki N."/>
            <person name="Fauchery L."/>
            <person name="Kohler A."/>
            <person name="Kuo A."/>
            <person name="Labutti K."/>
            <person name="Pangilinan J."/>
            <person name="Lipzen A."/>
            <person name="Riley R."/>
            <person name="Andreopoulos W."/>
            <person name="He G."/>
            <person name="Johnson J."/>
            <person name="Barry K.W."/>
            <person name="Grigoriev I.V."/>
            <person name="Nagy L."/>
            <person name="Hibbett D."/>
            <person name="Henrissat B."/>
            <person name="Matheny P.B."/>
            <person name="Labbe J."/>
            <person name="Martin F."/>
        </authorList>
    </citation>
    <scope>NUCLEOTIDE SEQUENCE</scope>
    <source>
        <strain evidence="1">FP105234-sp</strain>
    </source>
</reference>
<name>A0ACB8R566_9AGAM</name>
<keyword evidence="2" id="KW-1185">Reference proteome</keyword>
<organism evidence="1 2">
    <name type="scientific">Auriscalpium vulgare</name>
    <dbReference type="NCBI Taxonomy" id="40419"/>
    <lineage>
        <taxon>Eukaryota</taxon>
        <taxon>Fungi</taxon>
        <taxon>Dikarya</taxon>
        <taxon>Basidiomycota</taxon>
        <taxon>Agaricomycotina</taxon>
        <taxon>Agaricomycetes</taxon>
        <taxon>Russulales</taxon>
        <taxon>Auriscalpiaceae</taxon>
        <taxon>Auriscalpium</taxon>
    </lineage>
</organism>
<reference evidence="1" key="2">
    <citation type="journal article" date="2022" name="New Phytol.">
        <title>Evolutionary transition to the ectomycorrhizal habit in the genomes of a hyperdiverse lineage of mushroom-forming fungi.</title>
        <authorList>
            <person name="Looney B."/>
            <person name="Miyauchi S."/>
            <person name="Morin E."/>
            <person name="Drula E."/>
            <person name="Courty P.E."/>
            <person name="Kohler A."/>
            <person name="Kuo A."/>
            <person name="LaButti K."/>
            <person name="Pangilinan J."/>
            <person name="Lipzen A."/>
            <person name="Riley R."/>
            <person name="Andreopoulos W."/>
            <person name="He G."/>
            <person name="Johnson J."/>
            <person name="Nolan M."/>
            <person name="Tritt A."/>
            <person name="Barry K.W."/>
            <person name="Grigoriev I.V."/>
            <person name="Nagy L.G."/>
            <person name="Hibbett D."/>
            <person name="Henrissat B."/>
            <person name="Matheny P.B."/>
            <person name="Labbe J."/>
            <person name="Martin F.M."/>
        </authorList>
    </citation>
    <scope>NUCLEOTIDE SEQUENCE</scope>
    <source>
        <strain evidence="1">FP105234-sp</strain>
    </source>
</reference>
<accession>A0ACB8R566</accession>
<dbReference type="Proteomes" id="UP000814033">
    <property type="component" value="Unassembled WGS sequence"/>
</dbReference>